<name>A0AAF0YGN1_9TREE</name>
<dbReference type="Proteomes" id="UP000827549">
    <property type="component" value="Chromosome 6"/>
</dbReference>
<evidence type="ECO:0000313" key="2">
    <source>
        <dbReference type="EMBL" id="WOO84271.1"/>
    </source>
</evidence>
<evidence type="ECO:0000313" key="3">
    <source>
        <dbReference type="Proteomes" id="UP000827549"/>
    </source>
</evidence>
<sequence length="363" mass="38834">MTSNTPGEEDPSPVPASSPAPASSPDFNITLDVHAQLPGLQWVGGERCDTNSGGPPPKAPTGLNPLETWLLAQGVTPQHAFHAKQKTRPVLSQARDDDALTPIRLQLNAASIGNLALAINASAIRFLSITFDPLPSSSALSALLDTLHVRGLHTLQVFGKLSPATVHAIADYIASSRSAGLNVLRIDRGDCTVTDLEPLADAIERNTTIQKVWTVSTYDAAGFVDLFSLMERPNPTPRLRLALYRNRSLAVRVRRTVLAALGPARVLLRVASPGAASSPIALLPLELVTLVLQLASPDAHALLPTQWHTLFNYAADPCRQKATALALQSAVADGRTLDNVIDEWLLCGGFYWAHGYKEELPAS</sequence>
<evidence type="ECO:0000256" key="1">
    <source>
        <dbReference type="SAM" id="MobiDB-lite"/>
    </source>
</evidence>
<reference evidence="2" key="1">
    <citation type="submission" date="2023-10" db="EMBL/GenBank/DDBJ databases">
        <authorList>
            <person name="Noh H."/>
        </authorList>
    </citation>
    <scope>NUCLEOTIDE SEQUENCE</scope>
    <source>
        <strain evidence="2">DUCC4014</strain>
    </source>
</reference>
<proteinExistence type="predicted"/>
<dbReference type="RefSeq" id="XP_062630297.1">
    <property type="nucleotide sequence ID" value="XM_062774313.1"/>
</dbReference>
<dbReference type="GeneID" id="87810962"/>
<accession>A0AAF0YGN1</accession>
<dbReference type="EMBL" id="CP086719">
    <property type="protein sequence ID" value="WOO84271.1"/>
    <property type="molecule type" value="Genomic_DNA"/>
</dbReference>
<dbReference type="AlphaFoldDB" id="A0AAF0YGN1"/>
<protein>
    <submittedName>
        <fullName evidence="2">Uncharacterized protein</fullName>
    </submittedName>
</protein>
<gene>
    <name evidence="2" type="ORF">LOC62_06G007791</name>
</gene>
<organism evidence="2 3">
    <name type="scientific">Vanrija pseudolonga</name>
    <dbReference type="NCBI Taxonomy" id="143232"/>
    <lineage>
        <taxon>Eukaryota</taxon>
        <taxon>Fungi</taxon>
        <taxon>Dikarya</taxon>
        <taxon>Basidiomycota</taxon>
        <taxon>Agaricomycotina</taxon>
        <taxon>Tremellomycetes</taxon>
        <taxon>Trichosporonales</taxon>
        <taxon>Trichosporonaceae</taxon>
        <taxon>Vanrija</taxon>
    </lineage>
</organism>
<feature type="region of interest" description="Disordered" evidence="1">
    <location>
        <begin position="1"/>
        <end position="27"/>
    </location>
</feature>
<keyword evidence="3" id="KW-1185">Reference proteome</keyword>